<reference evidence="3 9" key="1">
    <citation type="submission" date="2006-10" db="EMBL/GenBank/DDBJ databases">
        <title>Complete sequence of chromosome of Pelobacter propionicus DSM 2379.</title>
        <authorList>
            <consortium name="US DOE Joint Genome Institute"/>
            <person name="Copeland A."/>
            <person name="Lucas S."/>
            <person name="Lapidus A."/>
            <person name="Barry K."/>
            <person name="Detter J.C."/>
            <person name="Glavina del Rio T."/>
            <person name="Hammon N."/>
            <person name="Israni S."/>
            <person name="Dalin E."/>
            <person name="Tice H."/>
            <person name="Pitluck S."/>
            <person name="Saunders E."/>
            <person name="Brettin T."/>
            <person name="Bruce D."/>
            <person name="Han C."/>
            <person name="Tapia R."/>
            <person name="Schmutz J."/>
            <person name="Larimer F."/>
            <person name="Land M."/>
            <person name="Hauser L."/>
            <person name="Kyrpides N."/>
            <person name="Kim E."/>
            <person name="Lovley D."/>
            <person name="Richardson P."/>
        </authorList>
    </citation>
    <scope>NUCLEOTIDE SEQUENCE [LARGE SCALE GENOMIC DNA]</scope>
    <source>
        <strain evidence="3">DSM 2379</strain>
        <strain evidence="9">DSM 2379 / NBRC 103807 / OttBd1</strain>
    </source>
</reference>
<dbReference type="PANTHER" id="PTHR35004">
    <property type="entry name" value="TRANSPOSASE RV3428C-RELATED"/>
    <property type="match status" value="1"/>
</dbReference>
<evidence type="ECO:0000313" key="4">
    <source>
        <dbReference type="EMBL" id="ABK98571.1"/>
    </source>
</evidence>
<dbReference type="Pfam" id="PF00665">
    <property type="entry name" value="rve"/>
    <property type="match status" value="1"/>
</dbReference>
<dbReference type="KEGG" id="ppd:Ppro_1330"/>
<sequence>MKKNVVPKQRWARFRLQVIGPLLASPAASGELQGKIRELSERVYRHPLLPEKSIRLGFSTLERWYYQAKDAADPIAALSRKARSDAGCQIALSEALLSALEVQYARYPRWTVQLHYDNLAAEVAQKPQMGALPSYQSVLRRMREKGWQKRREPANPTEGQRRAVRRRESREIRGYEASHVHALWHLDFHQGSLKVLDEEGGWQTPLVCAVLDDRSRLCCHLQWYLAESAQNLAHALTQAMLKRGLPRALMTDNGSAMLAEETREGLARLGVSHDTTLPYSPYMNGKQEVFWAQLEGRLMELLRGVSPLRLEFLNRTTQAWVEQDYHRRTHSEIGCAPIERLLAGPEVSRSAPDMDSLNLAFTRQVTRTQRKSDATVTVEGVRFEVPSRFRHLPRLTLRHAGWDVSRMVLVDPDSCNPLARLLPQDKEKNASGQRRTLEPVAAQSAQANASPEEMPALLRKWLADYAATGLPPAYLAVKEGPDER</sequence>
<evidence type="ECO:0000259" key="2">
    <source>
        <dbReference type="PROSITE" id="PS50994"/>
    </source>
</evidence>
<organism evidence="3 9">
    <name type="scientific">Pelobacter propionicus (strain DSM 2379 / NBRC 103807 / OttBd1)</name>
    <dbReference type="NCBI Taxonomy" id="338966"/>
    <lineage>
        <taxon>Bacteria</taxon>
        <taxon>Pseudomonadati</taxon>
        <taxon>Thermodesulfobacteriota</taxon>
        <taxon>Desulfuromonadia</taxon>
        <taxon>Desulfuromonadales</taxon>
        <taxon>Desulfuromonadaceae</taxon>
        <taxon>Pelobacter</taxon>
    </lineage>
</organism>
<evidence type="ECO:0000313" key="3">
    <source>
        <dbReference type="EMBL" id="ABK98090.1"/>
    </source>
</evidence>
<evidence type="ECO:0000313" key="7">
    <source>
        <dbReference type="EMBL" id="ABK99733.1"/>
    </source>
</evidence>
<dbReference type="PROSITE" id="PS50994">
    <property type="entry name" value="INTEGRASE"/>
    <property type="match status" value="1"/>
</dbReference>
<dbReference type="STRING" id="338966.Ppro_0458"/>
<evidence type="ECO:0000313" key="9">
    <source>
        <dbReference type="Proteomes" id="UP000006732"/>
    </source>
</evidence>
<feature type="domain" description="Integrase catalytic" evidence="2">
    <location>
        <begin position="175"/>
        <end position="345"/>
    </location>
</feature>
<dbReference type="EMBL" id="CP000482">
    <property type="protein sequence ID" value="ABK98090.1"/>
    <property type="molecule type" value="Genomic_DNA"/>
</dbReference>
<dbReference type="KEGG" id="ppd:Ppro_1322"/>
<proteinExistence type="predicted"/>
<evidence type="ECO:0000313" key="8">
    <source>
        <dbReference type="EMBL" id="ABK99880.1"/>
    </source>
</evidence>
<protein>
    <submittedName>
        <fullName evidence="3">Integrase, catalytic region</fullName>
    </submittedName>
</protein>
<dbReference type="OrthoDB" id="5522631at2"/>
<dbReference type="HOGENOM" id="CLU_038364_1_0_7"/>
<dbReference type="EMBL" id="CP000482">
    <property type="protein sequence ID" value="ABK99733.1"/>
    <property type="molecule type" value="Genomic_DNA"/>
</dbReference>
<dbReference type="AlphaFoldDB" id="A1AL70"/>
<keyword evidence="9" id="KW-1185">Reference proteome</keyword>
<dbReference type="Proteomes" id="UP000006732">
    <property type="component" value="Chromosome"/>
</dbReference>
<dbReference type="InterPro" id="IPR001584">
    <property type="entry name" value="Integrase_cat-core"/>
</dbReference>
<dbReference type="RefSeq" id="WP_011734404.1">
    <property type="nucleotide sequence ID" value="NC_008609.1"/>
</dbReference>
<dbReference type="KEGG" id="ppd:Ppro_2125"/>
<gene>
    <name evidence="3" type="ordered locus">Ppro_0458</name>
    <name evidence="4" type="ordered locus">Ppro_0942</name>
    <name evidence="5" type="ordered locus">Ppro_1322</name>
    <name evidence="6" type="ordered locus">Ppro_1330</name>
    <name evidence="7" type="ordered locus">Ppro_2125</name>
    <name evidence="8" type="ordered locus">Ppro_2273</name>
</gene>
<dbReference type="KEGG" id="ppd:Ppro_0458"/>
<dbReference type="eggNOG" id="COG2801">
    <property type="taxonomic scope" value="Bacteria"/>
</dbReference>
<dbReference type="EMBL" id="CP000482">
    <property type="protein sequence ID" value="ABK99880.1"/>
    <property type="molecule type" value="Genomic_DNA"/>
</dbReference>
<feature type="region of interest" description="Disordered" evidence="1">
    <location>
        <begin position="423"/>
        <end position="452"/>
    </location>
</feature>
<dbReference type="Gene3D" id="3.30.420.10">
    <property type="entry name" value="Ribonuclease H-like superfamily/Ribonuclease H"/>
    <property type="match status" value="1"/>
</dbReference>
<dbReference type="InterPro" id="IPR036397">
    <property type="entry name" value="RNaseH_sf"/>
</dbReference>
<dbReference type="KEGG" id="ppd:Ppro_2273"/>
<evidence type="ECO:0000256" key="1">
    <source>
        <dbReference type="SAM" id="MobiDB-lite"/>
    </source>
</evidence>
<feature type="region of interest" description="Disordered" evidence="1">
    <location>
        <begin position="146"/>
        <end position="166"/>
    </location>
</feature>
<dbReference type="PANTHER" id="PTHR35004:SF6">
    <property type="entry name" value="TRANSPOSASE"/>
    <property type="match status" value="1"/>
</dbReference>
<dbReference type="EMBL" id="CP000482">
    <property type="protein sequence ID" value="ABK98942.1"/>
    <property type="molecule type" value="Genomic_DNA"/>
</dbReference>
<dbReference type="KEGG" id="ppd:Ppro_0942"/>
<evidence type="ECO:0000313" key="5">
    <source>
        <dbReference type="EMBL" id="ABK98942.1"/>
    </source>
</evidence>
<name>A1AL70_PELPD</name>
<accession>A1AL70</accession>
<dbReference type="InterPro" id="IPR012337">
    <property type="entry name" value="RNaseH-like_sf"/>
</dbReference>
<dbReference type="GO" id="GO:0003676">
    <property type="term" value="F:nucleic acid binding"/>
    <property type="evidence" value="ECO:0007669"/>
    <property type="project" value="InterPro"/>
</dbReference>
<evidence type="ECO:0000313" key="6">
    <source>
        <dbReference type="EMBL" id="ABK98950.1"/>
    </source>
</evidence>
<dbReference type="EMBL" id="CP000482">
    <property type="protein sequence ID" value="ABK98950.1"/>
    <property type="molecule type" value="Genomic_DNA"/>
</dbReference>
<dbReference type="SUPFAM" id="SSF53098">
    <property type="entry name" value="Ribonuclease H-like"/>
    <property type="match status" value="1"/>
</dbReference>
<dbReference type="GO" id="GO:0015074">
    <property type="term" value="P:DNA integration"/>
    <property type="evidence" value="ECO:0007669"/>
    <property type="project" value="InterPro"/>
</dbReference>
<dbReference type="EMBL" id="CP000482">
    <property type="protein sequence ID" value="ABK98571.1"/>
    <property type="molecule type" value="Genomic_DNA"/>
</dbReference>